<name>A0ABS1DKV2_9PROT</name>
<reference evidence="2 3" key="1">
    <citation type="journal article" date="2020" name="Microorganisms">
        <title>Osmotic Adaptation and Compatible Solute Biosynthesis of Phototrophic Bacteria as Revealed from Genome Analyses.</title>
        <authorList>
            <person name="Imhoff J.F."/>
            <person name="Rahn T."/>
            <person name="Kunzel S."/>
            <person name="Keller A."/>
            <person name="Neulinger S.C."/>
        </authorList>
    </citation>
    <scope>NUCLEOTIDE SEQUENCE [LARGE SCALE GENOMIC DNA]</scope>
    <source>
        <strain evidence="2 3">DSM 9895</strain>
    </source>
</reference>
<dbReference type="Proteomes" id="UP001296873">
    <property type="component" value="Unassembled WGS sequence"/>
</dbReference>
<proteinExistence type="predicted"/>
<keyword evidence="3" id="KW-1185">Reference proteome</keyword>
<evidence type="ECO:0000313" key="3">
    <source>
        <dbReference type="Proteomes" id="UP001296873"/>
    </source>
</evidence>
<accession>A0ABS1DKV2</accession>
<sequence length="118" mass="12028">MVRSAGARQVQSFGQNSGIDSVRIGGATLRTDVNGQVWLHSGRSRPGRTVAAADVLAGGVPPARIRGRILVVGTSAPGLKDGVTVPLARALPGFQLHGQAIEQAVNGSYLGRGPGLVP</sequence>
<feature type="domain" description="CHASE2" evidence="1">
    <location>
        <begin position="24"/>
        <end position="112"/>
    </location>
</feature>
<comment type="caution">
    <text evidence="2">The sequence shown here is derived from an EMBL/GenBank/DDBJ whole genome shotgun (WGS) entry which is preliminary data.</text>
</comment>
<protein>
    <recommendedName>
        <fullName evidence="1">CHASE2 domain-containing protein</fullName>
    </recommendedName>
</protein>
<dbReference type="InterPro" id="IPR007890">
    <property type="entry name" value="CHASE2"/>
</dbReference>
<organism evidence="2 3">
    <name type="scientific">Rhodovibrio sodomensis</name>
    <dbReference type="NCBI Taxonomy" id="1088"/>
    <lineage>
        <taxon>Bacteria</taxon>
        <taxon>Pseudomonadati</taxon>
        <taxon>Pseudomonadota</taxon>
        <taxon>Alphaproteobacteria</taxon>
        <taxon>Rhodospirillales</taxon>
        <taxon>Rhodovibrionaceae</taxon>
        <taxon>Rhodovibrio</taxon>
    </lineage>
</organism>
<evidence type="ECO:0000259" key="1">
    <source>
        <dbReference type="Pfam" id="PF05226"/>
    </source>
</evidence>
<evidence type="ECO:0000313" key="2">
    <source>
        <dbReference type="EMBL" id="MBK1670567.1"/>
    </source>
</evidence>
<dbReference type="Pfam" id="PF05226">
    <property type="entry name" value="CHASE2"/>
    <property type="match status" value="1"/>
</dbReference>
<gene>
    <name evidence="2" type="ORF">CKO28_21330</name>
</gene>
<dbReference type="EMBL" id="NRRL01000101">
    <property type="protein sequence ID" value="MBK1670567.1"/>
    <property type="molecule type" value="Genomic_DNA"/>
</dbReference>